<dbReference type="GO" id="GO:0005737">
    <property type="term" value="C:cytoplasm"/>
    <property type="evidence" value="ECO:0007669"/>
    <property type="project" value="UniProtKB-SubCell"/>
</dbReference>
<evidence type="ECO:0000256" key="2">
    <source>
        <dbReference type="ARBA" id="ARBA00004496"/>
    </source>
</evidence>
<organism evidence="10 11">
    <name type="scientific">Castilleja foliolosa</name>
    <dbReference type="NCBI Taxonomy" id="1961234"/>
    <lineage>
        <taxon>Eukaryota</taxon>
        <taxon>Viridiplantae</taxon>
        <taxon>Streptophyta</taxon>
        <taxon>Embryophyta</taxon>
        <taxon>Tracheophyta</taxon>
        <taxon>Spermatophyta</taxon>
        <taxon>Magnoliopsida</taxon>
        <taxon>eudicotyledons</taxon>
        <taxon>Gunneridae</taxon>
        <taxon>Pentapetalae</taxon>
        <taxon>asterids</taxon>
        <taxon>lamiids</taxon>
        <taxon>Lamiales</taxon>
        <taxon>Orobanchaceae</taxon>
        <taxon>Pedicularideae</taxon>
        <taxon>Castillejinae</taxon>
        <taxon>Castilleja</taxon>
    </lineage>
</organism>
<dbReference type="PANTHER" id="PTHR15641:SF1">
    <property type="entry name" value="ELONGATOR COMPLEX PROTEIN 5"/>
    <property type="match status" value="1"/>
</dbReference>
<comment type="pathway">
    <text evidence="3">tRNA modification; 5-methoxycarbonylmethyl-2-thiouridine-tRNA biosynthesis.</text>
</comment>
<accession>A0ABD3CM16</accession>
<name>A0ABD3CM16_9LAMI</name>
<dbReference type="InterPro" id="IPR019519">
    <property type="entry name" value="Elp5"/>
</dbReference>
<gene>
    <name evidence="10" type="ORF">CASFOL_023330</name>
</gene>
<comment type="similarity">
    <text evidence="4">Belongs to the ELP5 family.</text>
</comment>
<dbReference type="Gene3D" id="3.40.50.300">
    <property type="entry name" value="P-loop containing nucleotide triphosphate hydrolases"/>
    <property type="match status" value="1"/>
</dbReference>
<evidence type="ECO:0000313" key="10">
    <source>
        <dbReference type="EMBL" id="KAL3630346.1"/>
    </source>
</evidence>
<sequence length="316" mass="35515">MDFGCDFLLPCFRVIRFKVLDCYTDPLGWKRKLSESGSIENLSPGSSVTVNLCKNVKDLDELLSSILELGKELSGDGKRRFVVAIDSVSEMLRHTSVSPVAAVLSNLRSHGMPVIYLVDTKKDDFEEVSSVFWLLHSDLHETRTTAALEYMSSMKATIKQMAQPVDGQKINLENVTAVENNLSRGKLCVHVKRRNGRVRMMFEEISVEKTGAKFTSVLSEEEIIAQNLVPKVQFNLQLSEKERDDRAKVVLPFEHQGDGRDIQIYDGRKSINDGKAETQSASAQKSDSSRGEIIYFRDSDDEMPDSDEDPDDDLDI</sequence>
<dbReference type="AlphaFoldDB" id="A0ABD3CM16"/>
<evidence type="ECO:0000256" key="9">
    <source>
        <dbReference type="SAM" id="MobiDB-lite"/>
    </source>
</evidence>
<feature type="region of interest" description="Disordered" evidence="9">
    <location>
        <begin position="265"/>
        <end position="316"/>
    </location>
</feature>
<feature type="compositionally biased region" description="Basic and acidic residues" evidence="9">
    <location>
        <begin position="265"/>
        <end position="276"/>
    </location>
</feature>
<evidence type="ECO:0000256" key="8">
    <source>
        <dbReference type="ARBA" id="ARBA00023242"/>
    </source>
</evidence>
<protein>
    <recommendedName>
        <fullName evidence="5">Elongator complex protein 5</fullName>
    </recommendedName>
</protein>
<evidence type="ECO:0000256" key="1">
    <source>
        <dbReference type="ARBA" id="ARBA00004123"/>
    </source>
</evidence>
<comment type="caution">
    <text evidence="10">The sequence shown here is derived from an EMBL/GenBank/DDBJ whole genome shotgun (WGS) entry which is preliminary data.</text>
</comment>
<feature type="compositionally biased region" description="Acidic residues" evidence="9">
    <location>
        <begin position="299"/>
        <end position="316"/>
    </location>
</feature>
<comment type="subcellular location">
    <subcellularLocation>
        <location evidence="2">Cytoplasm</location>
    </subcellularLocation>
    <subcellularLocation>
        <location evidence="1">Nucleus</location>
    </subcellularLocation>
</comment>
<keyword evidence="7" id="KW-0819">tRNA processing</keyword>
<dbReference type="InterPro" id="IPR027417">
    <property type="entry name" value="P-loop_NTPase"/>
</dbReference>
<evidence type="ECO:0000256" key="7">
    <source>
        <dbReference type="ARBA" id="ARBA00022694"/>
    </source>
</evidence>
<dbReference type="GO" id="GO:0005634">
    <property type="term" value="C:nucleus"/>
    <property type="evidence" value="ECO:0007669"/>
    <property type="project" value="UniProtKB-SubCell"/>
</dbReference>
<evidence type="ECO:0000256" key="4">
    <source>
        <dbReference type="ARBA" id="ARBA00009567"/>
    </source>
</evidence>
<evidence type="ECO:0000256" key="5">
    <source>
        <dbReference type="ARBA" id="ARBA00020264"/>
    </source>
</evidence>
<feature type="compositionally biased region" description="Basic and acidic residues" evidence="9">
    <location>
        <begin position="287"/>
        <end position="298"/>
    </location>
</feature>
<keyword evidence="8" id="KW-0539">Nucleus</keyword>
<reference evidence="11" key="1">
    <citation type="journal article" date="2024" name="IScience">
        <title>Strigolactones Initiate the Formation of Haustorium-like Structures in Castilleja.</title>
        <authorList>
            <person name="Buerger M."/>
            <person name="Peterson D."/>
            <person name="Chory J."/>
        </authorList>
    </citation>
    <scope>NUCLEOTIDE SEQUENCE [LARGE SCALE GENOMIC DNA]</scope>
</reference>
<keyword evidence="6" id="KW-0963">Cytoplasm</keyword>
<evidence type="ECO:0000313" key="11">
    <source>
        <dbReference type="Proteomes" id="UP001632038"/>
    </source>
</evidence>
<keyword evidence="11" id="KW-1185">Reference proteome</keyword>
<feature type="compositionally biased region" description="Polar residues" evidence="9">
    <location>
        <begin position="277"/>
        <end position="286"/>
    </location>
</feature>
<evidence type="ECO:0000256" key="3">
    <source>
        <dbReference type="ARBA" id="ARBA00005043"/>
    </source>
</evidence>
<evidence type="ECO:0000256" key="6">
    <source>
        <dbReference type="ARBA" id="ARBA00022490"/>
    </source>
</evidence>
<dbReference type="PANTHER" id="PTHR15641">
    <property type="entry name" value="ELONGATOR COMPLEX PROTEIN 5"/>
    <property type="match status" value="1"/>
</dbReference>
<dbReference type="Proteomes" id="UP001632038">
    <property type="component" value="Unassembled WGS sequence"/>
</dbReference>
<dbReference type="EMBL" id="JAVIJP010000032">
    <property type="protein sequence ID" value="KAL3630346.1"/>
    <property type="molecule type" value="Genomic_DNA"/>
</dbReference>
<dbReference type="GO" id="GO:0008033">
    <property type="term" value="P:tRNA processing"/>
    <property type="evidence" value="ECO:0007669"/>
    <property type="project" value="UniProtKB-KW"/>
</dbReference>
<dbReference type="Pfam" id="PF10483">
    <property type="entry name" value="Elong_Iki1"/>
    <property type="match status" value="1"/>
</dbReference>
<dbReference type="CDD" id="cd19496">
    <property type="entry name" value="Elp5"/>
    <property type="match status" value="1"/>
</dbReference>
<proteinExistence type="inferred from homology"/>